<keyword evidence="2" id="KW-1185">Reference proteome</keyword>
<dbReference type="Proteomes" id="UP000317650">
    <property type="component" value="Chromosome 2"/>
</dbReference>
<gene>
    <name evidence="1" type="ORF">C4D60_Mb02t21970</name>
</gene>
<accession>A0A4V4H2V6</accession>
<evidence type="ECO:0000313" key="1">
    <source>
        <dbReference type="EMBL" id="THU45816.1"/>
    </source>
</evidence>
<sequence length="70" mass="7812">MATTAAVSVALPELKLFDRWGFDGLESISSDHTGLVHKEDSSKNLSKMEHLAVQKGTTHRPWEQHNQTNP</sequence>
<comment type="caution">
    <text evidence="1">The sequence shown here is derived from an EMBL/GenBank/DDBJ whole genome shotgun (WGS) entry which is preliminary data.</text>
</comment>
<reference evidence="1 2" key="1">
    <citation type="journal article" date="2019" name="Nat. Plants">
        <title>Genome sequencing of Musa balbisiana reveals subgenome evolution and function divergence in polyploid bananas.</title>
        <authorList>
            <person name="Yao X."/>
        </authorList>
    </citation>
    <scope>NUCLEOTIDE SEQUENCE [LARGE SCALE GENOMIC DNA]</scope>
    <source>
        <strain evidence="2">cv. DH-PKW</strain>
        <tissue evidence="1">Leaves</tissue>
    </source>
</reference>
<proteinExistence type="predicted"/>
<dbReference type="AlphaFoldDB" id="A0A4V4H2V6"/>
<organism evidence="1 2">
    <name type="scientific">Musa balbisiana</name>
    <name type="common">Banana</name>
    <dbReference type="NCBI Taxonomy" id="52838"/>
    <lineage>
        <taxon>Eukaryota</taxon>
        <taxon>Viridiplantae</taxon>
        <taxon>Streptophyta</taxon>
        <taxon>Embryophyta</taxon>
        <taxon>Tracheophyta</taxon>
        <taxon>Spermatophyta</taxon>
        <taxon>Magnoliopsida</taxon>
        <taxon>Liliopsida</taxon>
        <taxon>Zingiberales</taxon>
        <taxon>Musaceae</taxon>
        <taxon>Musa</taxon>
    </lineage>
</organism>
<protein>
    <submittedName>
        <fullName evidence="1">Uncharacterized protein</fullName>
    </submittedName>
</protein>
<evidence type="ECO:0000313" key="2">
    <source>
        <dbReference type="Proteomes" id="UP000317650"/>
    </source>
</evidence>
<name>A0A4V4H2V6_MUSBA</name>
<dbReference type="EMBL" id="PYDT01000011">
    <property type="protein sequence ID" value="THU45816.1"/>
    <property type="molecule type" value="Genomic_DNA"/>
</dbReference>